<dbReference type="EMBL" id="LKPO01000012">
    <property type="protein sequence ID" value="OLF94300.1"/>
    <property type="molecule type" value="Genomic_DNA"/>
</dbReference>
<comment type="caution">
    <text evidence="1">The sequence shown here is derived from an EMBL/GenBank/DDBJ whole genome shotgun (WGS) entry which is preliminary data.</text>
</comment>
<reference evidence="2 4" key="2">
    <citation type="submission" date="2019-06" db="EMBL/GenBank/DDBJ databases">
        <title>Genome sequence analysis of &gt;100 Bacillus licheniformis strains suggests intrinsic resistance to this species.</title>
        <authorList>
            <person name="Wels M."/>
            <person name="Siezen R.J."/>
            <person name="Johansen E."/>
            <person name="Stuer-Lauridsen B."/>
            <person name="Bjerre K."/>
            <person name="Nielsen B.K.K."/>
        </authorList>
    </citation>
    <scope>NUCLEOTIDE SEQUENCE [LARGE SCALE GENOMIC DNA]</scope>
    <source>
        <strain evidence="2 4">BAC-15381</strain>
    </source>
</reference>
<proteinExistence type="predicted"/>
<reference evidence="1 3" key="1">
    <citation type="journal article" date="2016" name="Front. Microbiol.">
        <title>High-Level Heat Resistance of Spores of Bacillus amyloliquefaciens and Bacillus licheniformis Results from the Presence of a spoVA Operon in a Tn1546 Transposon.</title>
        <authorList>
            <person name="Berendsen E.M."/>
            <person name="Koning R.A."/>
            <person name="Boekhorst J."/>
            <person name="de Jong A."/>
            <person name="Kuipers O.P."/>
            <person name="Wells-Bennik M.H."/>
        </authorList>
    </citation>
    <scope>NUCLEOTIDE SEQUENCE [LARGE SCALE GENOMIC DNA]</scope>
    <source>
        <strain evidence="1 3">B4121</strain>
    </source>
</reference>
<evidence type="ECO:0000313" key="4">
    <source>
        <dbReference type="Proteomes" id="UP000429980"/>
    </source>
</evidence>
<protein>
    <submittedName>
        <fullName evidence="1">Uncharacterized protein</fullName>
    </submittedName>
</protein>
<dbReference type="Proteomes" id="UP000185604">
    <property type="component" value="Unassembled WGS sequence"/>
</dbReference>
<accession>A0A6I7TKZ4</accession>
<dbReference type="Proteomes" id="UP000429980">
    <property type="component" value="Unassembled WGS sequence"/>
</dbReference>
<sequence length="49" mass="5517">MPEIILRSIGSTERRAEESISPPDAALSLSVFNQLQAPYCTFRFGLRFT</sequence>
<dbReference type="EMBL" id="NILF01000042">
    <property type="protein sequence ID" value="TWL37699.1"/>
    <property type="molecule type" value="Genomic_DNA"/>
</dbReference>
<evidence type="ECO:0000313" key="1">
    <source>
        <dbReference type="EMBL" id="OLF94300.1"/>
    </source>
</evidence>
<name>A0A6I7TKZ4_9BACI</name>
<gene>
    <name evidence="1" type="ORF">B4121_1927</name>
    <name evidence="2" type="ORF">CHCC15381_2306</name>
</gene>
<organism evidence="1 3">
    <name type="scientific">Bacillus paralicheniformis</name>
    <dbReference type="NCBI Taxonomy" id="1648923"/>
    <lineage>
        <taxon>Bacteria</taxon>
        <taxon>Bacillati</taxon>
        <taxon>Bacillota</taxon>
        <taxon>Bacilli</taxon>
        <taxon>Bacillales</taxon>
        <taxon>Bacillaceae</taxon>
        <taxon>Bacillus</taxon>
    </lineage>
</organism>
<evidence type="ECO:0000313" key="3">
    <source>
        <dbReference type="Proteomes" id="UP000185604"/>
    </source>
</evidence>
<keyword evidence="4" id="KW-1185">Reference proteome</keyword>
<dbReference type="AlphaFoldDB" id="A0A6I7TKZ4"/>
<evidence type="ECO:0000313" key="2">
    <source>
        <dbReference type="EMBL" id="TWL37699.1"/>
    </source>
</evidence>